<dbReference type="Gene3D" id="3.10.580.10">
    <property type="entry name" value="CBS-domain"/>
    <property type="match status" value="1"/>
</dbReference>
<dbReference type="InterPro" id="IPR051257">
    <property type="entry name" value="Diverse_CBS-Domain"/>
</dbReference>
<dbReference type="InterPro" id="IPR044725">
    <property type="entry name" value="CBSX3_CBS_dom"/>
</dbReference>
<evidence type="ECO:0000256" key="1">
    <source>
        <dbReference type="ARBA" id="ARBA00023122"/>
    </source>
</evidence>
<organism evidence="4 5">
    <name type="scientific">Pelagibacterium lentulum</name>
    <dbReference type="NCBI Taxonomy" id="2029865"/>
    <lineage>
        <taxon>Bacteria</taxon>
        <taxon>Pseudomonadati</taxon>
        <taxon>Pseudomonadota</taxon>
        <taxon>Alphaproteobacteria</taxon>
        <taxon>Hyphomicrobiales</taxon>
        <taxon>Devosiaceae</taxon>
        <taxon>Pelagibacterium</taxon>
    </lineage>
</organism>
<dbReference type="RefSeq" id="WP_127072880.1">
    <property type="nucleotide sequence ID" value="NZ_BMKB01000002.1"/>
</dbReference>
<dbReference type="AlphaFoldDB" id="A0A916RCT5"/>
<evidence type="ECO:0000313" key="4">
    <source>
        <dbReference type="EMBL" id="GGA45500.1"/>
    </source>
</evidence>
<dbReference type="OrthoDB" id="9807125at2"/>
<dbReference type="PANTHER" id="PTHR43080:SF2">
    <property type="entry name" value="CBS DOMAIN-CONTAINING PROTEIN"/>
    <property type="match status" value="1"/>
</dbReference>
<comment type="caution">
    <text evidence="4">The sequence shown here is derived from an EMBL/GenBank/DDBJ whole genome shotgun (WGS) entry which is preliminary data.</text>
</comment>
<reference evidence="4 5" key="1">
    <citation type="journal article" date="2014" name="Int. J. Syst. Evol. Microbiol.">
        <title>Complete genome sequence of Corynebacterium casei LMG S-19264T (=DSM 44701T), isolated from a smear-ripened cheese.</title>
        <authorList>
            <consortium name="US DOE Joint Genome Institute (JGI-PGF)"/>
            <person name="Walter F."/>
            <person name="Albersmeier A."/>
            <person name="Kalinowski J."/>
            <person name="Ruckert C."/>
        </authorList>
    </citation>
    <scope>NUCLEOTIDE SEQUENCE [LARGE SCALE GENOMIC DNA]</scope>
    <source>
        <strain evidence="4 5">CGMCC 1.15896</strain>
    </source>
</reference>
<sequence length="142" mass="15417">MFVESILSSKGGDVYSVATSATVSELVDMLAKHNIGAVLVLDDEGNTAGIISERDVVRQLARASEGIMSKPVSALMTKALKTCKPTDTLDTVMGIMTRGRFRHLPVMENGRLVGIISIGDVVKRKIEEVEHETEVLREYIAS</sequence>
<dbReference type="EMBL" id="BMKB01000002">
    <property type="protein sequence ID" value="GGA45500.1"/>
    <property type="molecule type" value="Genomic_DNA"/>
</dbReference>
<dbReference type="InterPro" id="IPR000644">
    <property type="entry name" value="CBS_dom"/>
</dbReference>
<keyword evidence="5" id="KW-1185">Reference proteome</keyword>
<protein>
    <submittedName>
        <fullName evidence="4">Inosine-5-monophosphate dehydrogenase</fullName>
    </submittedName>
</protein>
<evidence type="ECO:0000256" key="2">
    <source>
        <dbReference type="PROSITE-ProRule" id="PRU00703"/>
    </source>
</evidence>
<dbReference type="SMART" id="SM00116">
    <property type="entry name" value="CBS"/>
    <property type="match status" value="2"/>
</dbReference>
<dbReference type="PANTHER" id="PTHR43080">
    <property type="entry name" value="CBS DOMAIN-CONTAINING PROTEIN CBSX3, MITOCHONDRIAL"/>
    <property type="match status" value="1"/>
</dbReference>
<dbReference type="CDD" id="cd04623">
    <property type="entry name" value="CBS_pair_bac_euk"/>
    <property type="match status" value="1"/>
</dbReference>
<name>A0A916RCT5_9HYPH</name>
<dbReference type="SUPFAM" id="SSF54631">
    <property type="entry name" value="CBS-domain pair"/>
    <property type="match status" value="1"/>
</dbReference>
<gene>
    <name evidence="4" type="ORF">GCM10011499_14020</name>
</gene>
<accession>A0A916RCT5</accession>
<evidence type="ECO:0000313" key="5">
    <source>
        <dbReference type="Proteomes" id="UP000596977"/>
    </source>
</evidence>
<dbReference type="PROSITE" id="PS51371">
    <property type="entry name" value="CBS"/>
    <property type="match status" value="2"/>
</dbReference>
<proteinExistence type="predicted"/>
<dbReference type="Pfam" id="PF00571">
    <property type="entry name" value="CBS"/>
    <property type="match status" value="2"/>
</dbReference>
<feature type="domain" description="CBS" evidence="3">
    <location>
        <begin position="76"/>
        <end position="133"/>
    </location>
</feature>
<evidence type="ECO:0000259" key="3">
    <source>
        <dbReference type="PROSITE" id="PS51371"/>
    </source>
</evidence>
<keyword evidence="1 2" id="KW-0129">CBS domain</keyword>
<dbReference type="Proteomes" id="UP000596977">
    <property type="component" value="Unassembled WGS sequence"/>
</dbReference>
<feature type="domain" description="CBS" evidence="3">
    <location>
        <begin position="7"/>
        <end position="66"/>
    </location>
</feature>
<dbReference type="InterPro" id="IPR046342">
    <property type="entry name" value="CBS_dom_sf"/>
</dbReference>